<dbReference type="PANTHER" id="PTHR13068:SF194">
    <property type="entry name" value="TRANSCRIPTION TERMINATION FACTOR 3, MITOCHONDRIAL"/>
    <property type="match status" value="1"/>
</dbReference>
<evidence type="ECO:0000313" key="3">
    <source>
        <dbReference type="Proteomes" id="UP001652642"/>
    </source>
</evidence>
<dbReference type="SMART" id="SM00733">
    <property type="entry name" value="Mterf"/>
    <property type="match status" value="5"/>
</dbReference>
<accession>A0A6J0SX63</accession>
<name>A0A6J0SX63_9SAUR</name>
<organism evidence="3 4">
    <name type="scientific">Pogona vitticeps</name>
    <name type="common">central bearded dragon</name>
    <dbReference type="NCBI Taxonomy" id="103695"/>
    <lineage>
        <taxon>Eukaryota</taxon>
        <taxon>Metazoa</taxon>
        <taxon>Chordata</taxon>
        <taxon>Craniata</taxon>
        <taxon>Vertebrata</taxon>
        <taxon>Euteleostomi</taxon>
        <taxon>Lepidosauria</taxon>
        <taxon>Squamata</taxon>
        <taxon>Bifurcata</taxon>
        <taxon>Unidentata</taxon>
        <taxon>Episquamata</taxon>
        <taxon>Toxicofera</taxon>
        <taxon>Iguania</taxon>
        <taxon>Acrodonta</taxon>
        <taxon>Agamidae</taxon>
        <taxon>Amphibolurinae</taxon>
        <taxon>Pogona</taxon>
    </lineage>
</organism>
<sequence>MFILCQSTFSKMASLVRQTSRCHFLLKTYNIVNSTEQLGRQSIKTWTYSLEQWGFPLLSPQRRSHKPVVKNPRSFLFDNHIEFCSSSVEPDHIPENKTLSSVSKLETQTEPCSDTEEGLEEESCLSALEKISEEEAIDILAKPPLPLASFTLKDYVDHSETLRQLVHLGVDLSKVEKRRGAGQLLLQLDFEKDIQKTLLFLKDVGLKDDQLGTFLTKNPYILKEDLEDLQTRITYLTSKKFSKEAITEMVSRAPYLLLFSVERLDNRLGFFQNEIGLNTRKTRELVTRLPRLLTGGLEHIKENLRAFELELGFNRNEIRHIVHTVPRSLDANKRKLTAIFDYLHNTMGIPHKLIVHFPEVFNSRLIRIKERHLFLEFLRRAQYDPQQPNYVSLEKLVTLPDDAFCIEVAKAKIQDFRKFLKTL</sequence>
<dbReference type="Gene3D" id="1.25.70.10">
    <property type="entry name" value="Transcription termination factor 3, mitochondrial"/>
    <property type="match status" value="1"/>
</dbReference>
<reference evidence="4" key="1">
    <citation type="submission" date="2025-08" db="UniProtKB">
        <authorList>
            <consortium name="RefSeq"/>
        </authorList>
    </citation>
    <scope>IDENTIFICATION</scope>
</reference>
<dbReference type="InterPro" id="IPR038538">
    <property type="entry name" value="MTERF_sf"/>
</dbReference>
<dbReference type="AlphaFoldDB" id="A0A6J0SX63"/>
<evidence type="ECO:0000256" key="1">
    <source>
        <dbReference type="ARBA" id="ARBA00007692"/>
    </source>
</evidence>
<protein>
    <submittedName>
        <fullName evidence="4">Transcription termination factor 3, mitochondrial isoform X1</fullName>
    </submittedName>
</protein>
<dbReference type="GO" id="GO:0005739">
    <property type="term" value="C:mitochondrion"/>
    <property type="evidence" value="ECO:0007669"/>
    <property type="project" value="UniProtKB-SubCell"/>
</dbReference>
<evidence type="ECO:0000256" key="2">
    <source>
        <dbReference type="ARBA" id="ARBA00022946"/>
    </source>
</evidence>
<dbReference type="Proteomes" id="UP001652642">
    <property type="component" value="Chromosome 4"/>
</dbReference>
<proteinExistence type="inferred from homology"/>
<dbReference type="Pfam" id="PF02536">
    <property type="entry name" value="mTERF"/>
    <property type="match status" value="1"/>
</dbReference>
<dbReference type="GO" id="GO:0006390">
    <property type="term" value="P:mitochondrial transcription"/>
    <property type="evidence" value="ECO:0007669"/>
    <property type="project" value="TreeGrafter"/>
</dbReference>
<keyword evidence="2" id="KW-0809">Transit peptide</keyword>
<gene>
    <name evidence="4" type="primary">MTERF3</name>
</gene>
<dbReference type="RefSeq" id="XP_020640986.2">
    <property type="nucleotide sequence ID" value="XM_020785327.2"/>
</dbReference>
<dbReference type="CTD" id="51001"/>
<keyword evidence="3" id="KW-1185">Reference proteome</keyword>
<dbReference type="GeneID" id="110074773"/>
<evidence type="ECO:0000313" key="4">
    <source>
        <dbReference type="RefSeq" id="XP_020640986.2"/>
    </source>
</evidence>
<dbReference type="GO" id="GO:0006355">
    <property type="term" value="P:regulation of DNA-templated transcription"/>
    <property type="evidence" value="ECO:0007669"/>
    <property type="project" value="UniProtKB-ARBA"/>
</dbReference>
<dbReference type="PANTHER" id="PTHR13068">
    <property type="entry name" value="CGI-12 PROTEIN-RELATED"/>
    <property type="match status" value="1"/>
</dbReference>
<comment type="similarity">
    <text evidence="1">Belongs to the mTERF family.</text>
</comment>
<dbReference type="GO" id="GO:0061668">
    <property type="term" value="P:mitochondrial ribosome assembly"/>
    <property type="evidence" value="ECO:0007669"/>
    <property type="project" value="TreeGrafter"/>
</dbReference>
<dbReference type="InterPro" id="IPR003690">
    <property type="entry name" value="MTERF"/>
</dbReference>
<dbReference type="GO" id="GO:0003676">
    <property type="term" value="F:nucleic acid binding"/>
    <property type="evidence" value="ECO:0007669"/>
    <property type="project" value="InterPro"/>
</dbReference>